<dbReference type="PANTHER" id="PTHR47068:SF1">
    <property type="entry name" value="OS02G0659100 PROTEIN"/>
    <property type="match status" value="1"/>
</dbReference>
<evidence type="ECO:0000313" key="4">
    <source>
        <dbReference type="EMBL" id="VVV60623.1"/>
    </source>
</evidence>
<dbReference type="PROSITE" id="PS50157">
    <property type="entry name" value="ZINC_FINGER_C2H2_2"/>
    <property type="match status" value="2"/>
</dbReference>
<dbReference type="OrthoDB" id="773799at2759"/>
<evidence type="ECO:0000256" key="2">
    <source>
        <dbReference type="SAM" id="MobiDB-lite"/>
    </source>
</evidence>
<dbReference type="InterPro" id="IPR013087">
    <property type="entry name" value="Znf_C2H2_type"/>
</dbReference>
<dbReference type="EMBL" id="LR721775">
    <property type="protein sequence ID" value="VVV60623.1"/>
    <property type="molecule type" value="Genomic_DNA"/>
</dbReference>
<feature type="region of interest" description="Disordered" evidence="2">
    <location>
        <begin position="16"/>
        <end position="64"/>
    </location>
</feature>
<keyword evidence="1" id="KW-0862">Zinc</keyword>
<feature type="compositionally biased region" description="Polar residues" evidence="2">
    <location>
        <begin position="46"/>
        <end position="57"/>
    </location>
</feature>
<protein>
    <recommendedName>
        <fullName evidence="3">C2H2-type domain-containing protein</fullName>
    </recommendedName>
</protein>
<keyword evidence="1" id="KW-0863">Zinc-finger</keyword>
<name>A0A5K0X5Y0_9MAGN</name>
<accession>A0A5K0X5Y0</accession>
<dbReference type="AlphaFoldDB" id="A0A5K0X5Y0"/>
<evidence type="ECO:0000259" key="3">
    <source>
        <dbReference type="PROSITE" id="PS50157"/>
    </source>
</evidence>
<feature type="domain" description="C2H2-type" evidence="3">
    <location>
        <begin position="140"/>
        <end position="167"/>
    </location>
</feature>
<dbReference type="PROSITE" id="PS00028">
    <property type="entry name" value="ZINC_FINGER_C2H2_1"/>
    <property type="match status" value="2"/>
</dbReference>
<gene>
    <name evidence="4" type="ORF">NYM_LOCUS5226</name>
</gene>
<dbReference type="Gramene" id="NC10G0167720.1">
    <property type="protein sequence ID" value="NC10G0167720.1:cds"/>
    <property type="gene ID" value="NC10G0167720"/>
</dbReference>
<dbReference type="Pfam" id="PF13912">
    <property type="entry name" value="zf-C2H2_6"/>
    <property type="match status" value="2"/>
</dbReference>
<sequence length="297" mass="32982">MSPHAILMKSVLTPHTTPTLSYRKSSPTLPSLFPPHHHSHQALLPYSTQNPSTSMSNNHHDTSVLSWPLTGKRGRKRQYAEALSPPSFLSEEYDTAHLLVMLSAGGKSDASTTANTTSTETTMVGGEEDSCHASPPEAKHSCTNCGKSFCSHQALGGHRASHRKIRGCSATDVKHVKQEEDADKKRKREKTVVELMMGCIVEPLKFDHEEPKNVRGSVISKGRTRRAYSHHECSICKKLFPTGQALGGHKRCHWERKKDTRHGTKSNPVLLLDLNQPPPVENDHQFCHMEGTSPFYV</sequence>
<dbReference type="PANTHER" id="PTHR47068">
    <property type="entry name" value="OS02G0659100 PROTEIN"/>
    <property type="match status" value="1"/>
</dbReference>
<dbReference type="InterPro" id="IPR036236">
    <property type="entry name" value="Znf_C2H2_sf"/>
</dbReference>
<reference evidence="4" key="1">
    <citation type="submission" date="2019-09" db="EMBL/GenBank/DDBJ databases">
        <authorList>
            <person name="Zhang L."/>
        </authorList>
    </citation>
    <scope>NUCLEOTIDE SEQUENCE</scope>
</reference>
<dbReference type="OMA" id="CHASPPE"/>
<organism evidence="4">
    <name type="scientific">Nymphaea colorata</name>
    <name type="common">pocket water lily</name>
    <dbReference type="NCBI Taxonomy" id="210225"/>
    <lineage>
        <taxon>Eukaryota</taxon>
        <taxon>Viridiplantae</taxon>
        <taxon>Streptophyta</taxon>
        <taxon>Embryophyta</taxon>
        <taxon>Tracheophyta</taxon>
        <taxon>Spermatophyta</taxon>
        <taxon>Magnoliopsida</taxon>
        <taxon>Nymphaeales</taxon>
        <taxon>Nymphaeaceae</taxon>
        <taxon>Nymphaea</taxon>
    </lineage>
</organism>
<dbReference type="GO" id="GO:0008270">
    <property type="term" value="F:zinc ion binding"/>
    <property type="evidence" value="ECO:0007669"/>
    <property type="project" value="UniProtKB-KW"/>
</dbReference>
<feature type="domain" description="C2H2-type" evidence="3">
    <location>
        <begin position="231"/>
        <end position="258"/>
    </location>
</feature>
<dbReference type="SMART" id="SM00355">
    <property type="entry name" value="ZnF_C2H2"/>
    <property type="match status" value="2"/>
</dbReference>
<dbReference type="SUPFAM" id="SSF57667">
    <property type="entry name" value="beta-beta-alpha zinc fingers"/>
    <property type="match status" value="1"/>
</dbReference>
<evidence type="ECO:0000256" key="1">
    <source>
        <dbReference type="PROSITE-ProRule" id="PRU00042"/>
    </source>
</evidence>
<keyword evidence="1" id="KW-0479">Metal-binding</keyword>
<proteinExistence type="predicted"/>